<organism evidence="2">
    <name type="scientific">Russula abietina</name>
    <dbReference type="NCBI Taxonomy" id="482377"/>
    <lineage>
        <taxon>Eukaryota</taxon>
        <taxon>Fungi</taxon>
        <taxon>Dikarya</taxon>
        <taxon>Basidiomycota</taxon>
        <taxon>Agaricomycotina</taxon>
        <taxon>Agaricomycetes</taxon>
        <taxon>Russulales</taxon>
        <taxon>Russulaceae</taxon>
        <taxon>Russula</taxon>
    </lineage>
</organism>
<reference evidence="2" key="1">
    <citation type="journal article" date="2018" name="Int. J. Biol. Macromol.">
        <title>Characterization and comparative mitogenomic analysis of six newly sequenced mitochondrial genomes from ectomycorrhizal fungi (Russula) and phylogenetic analysis of the Agaricomycetes.</title>
        <authorList>
            <person name="Li Q."/>
            <person name="Wang Q."/>
            <person name="Chen C."/>
            <person name="Jin X."/>
            <person name="Chen Z."/>
            <person name="Xiong C."/>
            <person name="Li P."/>
            <person name="Zhao J."/>
            <person name="Huang W."/>
        </authorList>
    </citation>
    <scope>NUCLEOTIDE SEQUENCE</scope>
</reference>
<dbReference type="AlphaFoldDB" id="A0A2S0U3Q1"/>
<evidence type="ECO:0000256" key="1">
    <source>
        <dbReference type="SAM" id="Phobius"/>
    </source>
</evidence>
<name>A0A2S0U3Q1_9AGAM</name>
<dbReference type="EMBL" id="MH138073">
    <property type="protein sequence ID" value="AWB36122.1"/>
    <property type="molecule type" value="Genomic_DNA"/>
</dbReference>
<sequence>MIILTYLNKLMDSLYDENIPEIGRLALDVYIFCVILFFSYLNIMANLRILISLDNKSIQNWRNKFSFIKKVVNIYKKTRIEFLIFEIFLSLFIILFLLYYSYQIYIFHL</sequence>
<dbReference type="GeneID" id="36940652"/>
<dbReference type="RefSeq" id="YP_009487220.1">
    <property type="nucleotide sequence ID" value="NC_037774.1"/>
</dbReference>
<geneLocation type="mitochondrion" evidence="2"/>
<protein>
    <submittedName>
        <fullName evidence="2">Uncharacterized protein</fullName>
    </submittedName>
</protein>
<evidence type="ECO:0000313" key="2">
    <source>
        <dbReference type="EMBL" id="AWB36122.1"/>
    </source>
</evidence>
<feature type="transmembrane region" description="Helical" evidence="1">
    <location>
        <begin position="82"/>
        <end position="102"/>
    </location>
</feature>
<keyword evidence="1" id="KW-0812">Transmembrane</keyword>
<keyword evidence="2" id="KW-0496">Mitochondrion</keyword>
<feature type="transmembrane region" description="Helical" evidence="1">
    <location>
        <begin position="29"/>
        <end position="51"/>
    </location>
</feature>
<accession>A0A2S0U3Q1</accession>
<proteinExistence type="predicted"/>
<keyword evidence="1" id="KW-1133">Transmembrane helix</keyword>
<keyword evidence="1" id="KW-0472">Membrane</keyword>
<gene>
    <name evidence="2" type="primary">orf109</name>
</gene>